<organism evidence="1 2">
    <name type="scientific">Phytophthora sojae (strain P6497)</name>
    <name type="common">Soybean stem and root rot agent</name>
    <name type="synonym">Phytophthora megasperma f. sp. glycines</name>
    <dbReference type="NCBI Taxonomy" id="1094619"/>
    <lineage>
        <taxon>Eukaryota</taxon>
        <taxon>Sar</taxon>
        <taxon>Stramenopiles</taxon>
        <taxon>Oomycota</taxon>
        <taxon>Peronosporomycetes</taxon>
        <taxon>Peronosporales</taxon>
        <taxon>Peronosporaceae</taxon>
        <taxon>Phytophthora</taxon>
    </lineage>
</organism>
<dbReference type="GeneID" id="20642048"/>
<dbReference type="KEGG" id="psoj:PHYSODRAFT_301647"/>
<name>G4ZK37_PHYSP</name>
<protein>
    <recommendedName>
        <fullName evidence="3">Crinkler (CRN) family protein</fullName>
    </recommendedName>
</protein>
<dbReference type="InterPro" id="IPR052980">
    <property type="entry name" value="Crinkler_effector"/>
</dbReference>
<evidence type="ECO:0000313" key="1">
    <source>
        <dbReference type="EMBL" id="EGZ14841.1"/>
    </source>
</evidence>
<dbReference type="STRING" id="1094619.G4ZK37"/>
<proteinExistence type="predicted"/>
<dbReference type="EMBL" id="JH159155">
    <property type="protein sequence ID" value="EGZ14841.1"/>
    <property type="molecule type" value="Genomic_DNA"/>
</dbReference>
<dbReference type="Proteomes" id="UP000002640">
    <property type="component" value="Unassembled WGS sequence"/>
</dbReference>
<sequence>MGRRKFYQLVSGPEHTAIAGGVDWLDIAHDAVRAADFCAAVFDRTRDPLSPSFRASALTVFTSTRRRLQLLEPLCGFGDSKDDPLIVQVPKIWFQLVDGGTHAAFAGTSVQSLPLAEESSVDMLWHAVFQKVFRALLNHVREGKNLRVYDDVEAYKANRPVEEDEMSAALNQRGRAPDNLLCVVVPPSTNLQDVQLVVSGGHGTVIEFPEGTHILGSPPFGSKIFIRQCYPELLKMCMSTVDDETKNLPHVVIHANWGIGKTFFGFVLLVYLAQNGAAVVYEDVLIGGRVLFTADLVVRGSSRDFDSILRRPSTYYIVDDVRPRYYACETTLLTGLRRSVLCEVLYMPVWSKEQLLACHALMHTDTVPVERLEERYLRWGGIPRNVFKLALSKSILEVTINTTHGLESLLHYHVDERFRNVFVDFASQYVRNEVYKRLLELNDGNLLVVIAESRGVGAIASLRGLLNEGQEQTFRELVAEI</sequence>
<evidence type="ECO:0008006" key="3">
    <source>
        <dbReference type="Google" id="ProtNLM"/>
    </source>
</evidence>
<dbReference type="InParanoid" id="G4ZK37"/>
<dbReference type="AlphaFoldDB" id="G4ZK37"/>
<dbReference type="PANTHER" id="PTHR33129:SF1">
    <property type="entry name" value="ATP-BINDING PROTEIN"/>
    <property type="match status" value="1"/>
</dbReference>
<gene>
    <name evidence="1" type="ORF">PHYSODRAFT_301647</name>
</gene>
<reference evidence="1 2" key="1">
    <citation type="journal article" date="2006" name="Science">
        <title>Phytophthora genome sequences uncover evolutionary origins and mechanisms of pathogenesis.</title>
        <authorList>
            <person name="Tyler B.M."/>
            <person name="Tripathy S."/>
            <person name="Zhang X."/>
            <person name="Dehal P."/>
            <person name="Jiang R.H."/>
            <person name="Aerts A."/>
            <person name="Arredondo F.D."/>
            <person name="Baxter L."/>
            <person name="Bensasson D."/>
            <person name="Beynon J.L."/>
            <person name="Chapman J."/>
            <person name="Damasceno C.M."/>
            <person name="Dorrance A.E."/>
            <person name="Dou D."/>
            <person name="Dickerman A.W."/>
            <person name="Dubchak I.L."/>
            <person name="Garbelotto M."/>
            <person name="Gijzen M."/>
            <person name="Gordon S.G."/>
            <person name="Govers F."/>
            <person name="Grunwald N.J."/>
            <person name="Huang W."/>
            <person name="Ivors K.L."/>
            <person name="Jones R.W."/>
            <person name="Kamoun S."/>
            <person name="Krampis K."/>
            <person name="Lamour K.H."/>
            <person name="Lee M.K."/>
            <person name="McDonald W.H."/>
            <person name="Medina M."/>
            <person name="Meijer H.J."/>
            <person name="Nordberg E.K."/>
            <person name="Maclean D.J."/>
            <person name="Ospina-Giraldo M.D."/>
            <person name="Morris P.F."/>
            <person name="Phuntumart V."/>
            <person name="Putnam N.H."/>
            <person name="Rash S."/>
            <person name="Rose J.K."/>
            <person name="Sakihama Y."/>
            <person name="Salamov A.A."/>
            <person name="Savidor A."/>
            <person name="Scheuring C.F."/>
            <person name="Smith B.M."/>
            <person name="Sobral B.W."/>
            <person name="Terry A."/>
            <person name="Torto-Alalibo T.A."/>
            <person name="Win J."/>
            <person name="Xu Z."/>
            <person name="Zhang H."/>
            <person name="Grigoriev I.V."/>
            <person name="Rokhsar D.S."/>
            <person name="Boore J.L."/>
        </authorList>
    </citation>
    <scope>NUCLEOTIDE SEQUENCE [LARGE SCALE GENOMIC DNA]</scope>
    <source>
        <strain evidence="1 2">P6497</strain>
    </source>
</reference>
<evidence type="ECO:0000313" key="2">
    <source>
        <dbReference type="Proteomes" id="UP000002640"/>
    </source>
</evidence>
<dbReference type="PANTHER" id="PTHR33129">
    <property type="entry name" value="PROTEIN KINASE DOMAIN-CONTAINING PROTEIN-RELATED"/>
    <property type="match status" value="1"/>
</dbReference>
<keyword evidence="2" id="KW-1185">Reference proteome</keyword>
<accession>G4ZK37</accession>
<dbReference type="RefSeq" id="XP_009528590.1">
    <property type="nucleotide sequence ID" value="XM_009530295.1"/>
</dbReference>